<feature type="compositionally biased region" description="Basic and acidic residues" evidence="1">
    <location>
        <begin position="31"/>
        <end position="44"/>
    </location>
</feature>
<feature type="compositionally biased region" description="Low complexity" evidence="1">
    <location>
        <begin position="1"/>
        <end position="25"/>
    </location>
</feature>
<evidence type="ECO:0000256" key="1">
    <source>
        <dbReference type="SAM" id="MobiDB-lite"/>
    </source>
</evidence>
<dbReference type="AlphaFoldDB" id="A0A3B0K8E1"/>
<dbReference type="GO" id="GO:0003924">
    <property type="term" value="F:GTPase activity"/>
    <property type="evidence" value="ECO:0007669"/>
    <property type="project" value="InterPro"/>
</dbReference>
<dbReference type="STRING" id="7266.A0A3B0K8E1"/>
<dbReference type="EMBL" id="OUUW01000008">
    <property type="protein sequence ID" value="SPP84360.1"/>
    <property type="molecule type" value="Genomic_DNA"/>
</dbReference>
<dbReference type="InterPro" id="IPR052661">
    <property type="entry name" value="Ras-like_GTPase_Reg"/>
</dbReference>
<dbReference type="PANTHER" id="PTHR46350:SF2">
    <property type="entry name" value="RAS LIKE FAMILY 10 MEMBER B"/>
    <property type="match status" value="1"/>
</dbReference>
<reference evidence="3" key="1">
    <citation type="submission" date="2018-01" db="EMBL/GenBank/DDBJ databases">
        <authorList>
            <person name="Alioto T."/>
            <person name="Alioto T."/>
        </authorList>
    </citation>
    <scope>NUCLEOTIDE SEQUENCE [LARGE SCALE GENOMIC DNA]</scope>
</reference>
<dbReference type="InterPro" id="IPR027417">
    <property type="entry name" value="P-loop_NTPase"/>
</dbReference>
<dbReference type="SMART" id="SM00173">
    <property type="entry name" value="RAS"/>
    <property type="match status" value="1"/>
</dbReference>
<name>A0A3B0K8E1_DROGU</name>
<dbReference type="PRINTS" id="PR00449">
    <property type="entry name" value="RASTRNSFRMNG"/>
</dbReference>
<keyword evidence="3" id="KW-1185">Reference proteome</keyword>
<dbReference type="PROSITE" id="PS51419">
    <property type="entry name" value="RAB"/>
    <property type="match status" value="1"/>
</dbReference>
<organism evidence="2 3">
    <name type="scientific">Drosophila guanche</name>
    <name type="common">Fruit fly</name>
    <dbReference type="NCBI Taxonomy" id="7266"/>
    <lineage>
        <taxon>Eukaryota</taxon>
        <taxon>Metazoa</taxon>
        <taxon>Ecdysozoa</taxon>
        <taxon>Arthropoda</taxon>
        <taxon>Hexapoda</taxon>
        <taxon>Insecta</taxon>
        <taxon>Pterygota</taxon>
        <taxon>Neoptera</taxon>
        <taxon>Endopterygota</taxon>
        <taxon>Diptera</taxon>
        <taxon>Brachycera</taxon>
        <taxon>Muscomorpha</taxon>
        <taxon>Ephydroidea</taxon>
        <taxon>Drosophilidae</taxon>
        <taxon>Drosophila</taxon>
        <taxon>Sophophora</taxon>
    </lineage>
</organism>
<dbReference type="Pfam" id="PF00071">
    <property type="entry name" value="Ras"/>
    <property type="match status" value="1"/>
</dbReference>
<evidence type="ECO:0000313" key="3">
    <source>
        <dbReference type="Proteomes" id="UP000268350"/>
    </source>
</evidence>
<dbReference type="OrthoDB" id="299781at2759"/>
<feature type="region of interest" description="Disordered" evidence="1">
    <location>
        <begin position="1"/>
        <end position="44"/>
    </location>
</feature>
<dbReference type="Gene3D" id="3.40.50.300">
    <property type="entry name" value="P-loop containing nucleotide triphosphate hydrolases"/>
    <property type="match status" value="1"/>
</dbReference>
<dbReference type="PROSITE" id="PS51421">
    <property type="entry name" value="RAS"/>
    <property type="match status" value="1"/>
</dbReference>
<dbReference type="OMA" id="IEMEIHI"/>
<dbReference type="InterPro" id="IPR001806">
    <property type="entry name" value="Small_GTPase"/>
</dbReference>
<accession>A0A3B0K8E1</accession>
<dbReference type="SMART" id="SM00175">
    <property type="entry name" value="RAB"/>
    <property type="match status" value="1"/>
</dbReference>
<evidence type="ECO:0000313" key="2">
    <source>
        <dbReference type="EMBL" id="SPP84360.1"/>
    </source>
</evidence>
<sequence>MSVIVQGQQQQPLIKQEQQQPQSQPQPQPQEQHEQEQEPKEPKQKLVPRITLEGGAEPPWLQGPLKAAFLGATGVGKTSILQQFFYHDFPKTHQTTTRRKIYKNCLVCDTCIRELMVLDVPPQKRFPADNFAEWNNGHPLGLRTVHAYVLVYDMGNLETFQYCRSMRDQILDSFSHRDFSIIVVGNKYDNVTEAQANSQELKDISTLVRKHWRCGYVECSAQYNYKIGDVFRELMGCTSSGSNMSGGVGGGGVAGGGGGFGTEFSQSTRNKGRCTIL</sequence>
<gene>
    <name evidence="2" type="ORF">DGUA_6G016917</name>
</gene>
<protein>
    <submittedName>
        <fullName evidence="2">Blast:Ras-like protein family member 10B</fullName>
    </submittedName>
</protein>
<dbReference type="Proteomes" id="UP000268350">
    <property type="component" value="Unassembled WGS sequence"/>
</dbReference>
<dbReference type="SUPFAM" id="SSF52540">
    <property type="entry name" value="P-loop containing nucleoside triphosphate hydrolases"/>
    <property type="match status" value="1"/>
</dbReference>
<dbReference type="GO" id="GO:0005525">
    <property type="term" value="F:GTP binding"/>
    <property type="evidence" value="ECO:0007669"/>
    <property type="project" value="InterPro"/>
</dbReference>
<proteinExistence type="predicted"/>
<dbReference type="PANTHER" id="PTHR46350">
    <property type="entry name" value="RAS LIKE FAMILY 10 MEMBER B-RELATED"/>
    <property type="match status" value="1"/>
</dbReference>